<name>A0A0G0I7S7_9BACT</name>
<evidence type="ECO:0000313" key="3">
    <source>
        <dbReference type="Proteomes" id="UP000034366"/>
    </source>
</evidence>
<proteinExistence type="predicted"/>
<dbReference type="Proteomes" id="UP000034366">
    <property type="component" value="Unassembled WGS sequence"/>
</dbReference>
<organism evidence="2 3">
    <name type="scientific">Candidatus Woesebacteria bacterium GW2011_GWD1_38_10</name>
    <dbReference type="NCBI Taxonomy" id="1618592"/>
    <lineage>
        <taxon>Bacteria</taxon>
        <taxon>Candidatus Woeseibacteriota</taxon>
    </lineage>
</organism>
<dbReference type="Pfam" id="PF20586">
    <property type="entry name" value="DUF6788"/>
    <property type="match status" value="1"/>
</dbReference>
<dbReference type="InterPro" id="IPR046738">
    <property type="entry name" value="DUF6788"/>
</dbReference>
<evidence type="ECO:0000313" key="2">
    <source>
        <dbReference type="EMBL" id="KKQ47045.1"/>
    </source>
</evidence>
<accession>A0A0G0I7S7</accession>
<feature type="domain" description="DUF6788" evidence="1">
    <location>
        <begin position="13"/>
        <end position="44"/>
    </location>
</feature>
<comment type="caution">
    <text evidence="2">The sequence shown here is derived from an EMBL/GenBank/DDBJ whole genome shotgun (WGS) entry which is preliminary data.</text>
</comment>
<evidence type="ECO:0000259" key="1">
    <source>
        <dbReference type="Pfam" id="PF20586"/>
    </source>
</evidence>
<sequence length="138" mass="16268">MAHENRDINPETLGFVRMEKIKCGKPNCHCVNGKKHKAYYLYYRGCNLANPSSKAVLIKKYLSKRIVRETKRKIQLRKNIVSYNSVFGGENDVLMGLIYRRVANLPFSKIIERMHTFIKQVKRSQEYQLLTQEFRLLT</sequence>
<reference evidence="2 3" key="1">
    <citation type="journal article" date="2015" name="Nature">
        <title>rRNA introns, odd ribosomes, and small enigmatic genomes across a large radiation of phyla.</title>
        <authorList>
            <person name="Brown C.T."/>
            <person name="Hug L.A."/>
            <person name="Thomas B.C."/>
            <person name="Sharon I."/>
            <person name="Castelle C.J."/>
            <person name="Singh A."/>
            <person name="Wilkins M.J."/>
            <person name="Williams K.H."/>
            <person name="Banfield J.F."/>
        </authorList>
    </citation>
    <scope>NUCLEOTIDE SEQUENCE [LARGE SCALE GENOMIC DNA]</scope>
</reference>
<dbReference type="EMBL" id="LBTW01000061">
    <property type="protein sequence ID" value="KKQ47045.1"/>
    <property type="molecule type" value="Genomic_DNA"/>
</dbReference>
<gene>
    <name evidence="2" type="ORF">US67_C0061G0005</name>
</gene>
<dbReference type="AlphaFoldDB" id="A0A0G0I7S7"/>
<protein>
    <recommendedName>
        <fullName evidence="1">DUF6788 domain-containing protein</fullName>
    </recommendedName>
</protein>